<comment type="caution">
    <text evidence="2">The sequence shown here is derived from an EMBL/GenBank/DDBJ whole genome shotgun (WGS) entry which is preliminary data.</text>
</comment>
<reference evidence="2 3" key="1">
    <citation type="journal article" name="Sci. Rep.">
        <title>Genome-scale phylogenetic analyses confirm Olpidium as the closest living zoosporic fungus to the non-flagellated, terrestrial fungi.</title>
        <authorList>
            <person name="Chang Y."/>
            <person name="Rochon D."/>
            <person name="Sekimoto S."/>
            <person name="Wang Y."/>
            <person name="Chovatia M."/>
            <person name="Sandor L."/>
            <person name="Salamov A."/>
            <person name="Grigoriev I.V."/>
            <person name="Stajich J.E."/>
            <person name="Spatafora J.W."/>
        </authorList>
    </citation>
    <scope>NUCLEOTIDE SEQUENCE [LARGE SCALE GENOMIC DNA]</scope>
    <source>
        <strain evidence="2">S191</strain>
    </source>
</reference>
<proteinExistence type="predicted"/>
<gene>
    <name evidence="2" type="ORF">BJ554DRAFT_1660</name>
</gene>
<accession>A0A8H8DHI9</accession>
<feature type="region of interest" description="Disordered" evidence="1">
    <location>
        <begin position="70"/>
        <end position="89"/>
    </location>
</feature>
<protein>
    <submittedName>
        <fullName evidence="2">Uncharacterized protein</fullName>
    </submittedName>
</protein>
<evidence type="ECO:0000313" key="2">
    <source>
        <dbReference type="EMBL" id="KAG5458167.1"/>
    </source>
</evidence>
<evidence type="ECO:0000256" key="1">
    <source>
        <dbReference type="SAM" id="MobiDB-lite"/>
    </source>
</evidence>
<sequence>MSGEVADVALPASQDRKSDNQDDDKFISTFGRRMHVEAVDAALPASPKQEPGLPGLPVVAEETMKVVLRIKSGPTKGQTRDLPYPRGTLQPTELSAQFTRCPARPLKPFQPPPSNQAPQALLSIELGHPRNHNRRDEVTIGLITCCASKVGRPRVELGTFPFPEGCSTN</sequence>
<dbReference type="Proteomes" id="UP000673691">
    <property type="component" value="Unassembled WGS sequence"/>
</dbReference>
<keyword evidence="3" id="KW-1185">Reference proteome</keyword>
<evidence type="ECO:0000313" key="3">
    <source>
        <dbReference type="Proteomes" id="UP000673691"/>
    </source>
</evidence>
<dbReference type="EMBL" id="JAEFCI010008882">
    <property type="protein sequence ID" value="KAG5458167.1"/>
    <property type="molecule type" value="Genomic_DNA"/>
</dbReference>
<name>A0A8H8DHI9_9FUNG</name>
<feature type="region of interest" description="Disordered" evidence="1">
    <location>
        <begin position="1"/>
        <end position="25"/>
    </location>
</feature>
<feature type="compositionally biased region" description="Basic and acidic residues" evidence="1">
    <location>
        <begin position="14"/>
        <end position="25"/>
    </location>
</feature>
<dbReference type="AlphaFoldDB" id="A0A8H8DHI9"/>
<organism evidence="2 3">
    <name type="scientific">Olpidium bornovanus</name>
    <dbReference type="NCBI Taxonomy" id="278681"/>
    <lineage>
        <taxon>Eukaryota</taxon>
        <taxon>Fungi</taxon>
        <taxon>Fungi incertae sedis</taxon>
        <taxon>Olpidiomycota</taxon>
        <taxon>Olpidiomycotina</taxon>
        <taxon>Olpidiomycetes</taxon>
        <taxon>Olpidiales</taxon>
        <taxon>Olpidiaceae</taxon>
        <taxon>Olpidium</taxon>
    </lineage>
</organism>